<gene>
    <name evidence="1" type="ORF">GCM10023329_36160</name>
</gene>
<accession>A0ABP9AKM7</accession>
<evidence type="ECO:0000313" key="1">
    <source>
        <dbReference type="EMBL" id="GAA4782763.1"/>
    </source>
</evidence>
<organism evidence="1 2">
    <name type="scientific">Streptomyces sanyensis</name>
    <dbReference type="NCBI Taxonomy" id="568869"/>
    <lineage>
        <taxon>Bacteria</taxon>
        <taxon>Bacillati</taxon>
        <taxon>Actinomycetota</taxon>
        <taxon>Actinomycetes</taxon>
        <taxon>Kitasatosporales</taxon>
        <taxon>Streptomycetaceae</taxon>
        <taxon>Streptomyces</taxon>
    </lineage>
</organism>
<evidence type="ECO:0000313" key="2">
    <source>
        <dbReference type="Proteomes" id="UP001501147"/>
    </source>
</evidence>
<reference evidence="2" key="1">
    <citation type="journal article" date="2019" name="Int. J. Syst. Evol. Microbiol.">
        <title>The Global Catalogue of Microorganisms (GCM) 10K type strain sequencing project: providing services to taxonomists for standard genome sequencing and annotation.</title>
        <authorList>
            <consortium name="The Broad Institute Genomics Platform"/>
            <consortium name="The Broad Institute Genome Sequencing Center for Infectious Disease"/>
            <person name="Wu L."/>
            <person name="Ma J."/>
        </authorList>
    </citation>
    <scope>NUCLEOTIDE SEQUENCE [LARGE SCALE GENOMIC DNA]</scope>
    <source>
        <strain evidence="2">JCM 18324</strain>
    </source>
</reference>
<name>A0ABP9AKM7_9ACTN</name>
<protein>
    <submittedName>
        <fullName evidence="1">Uncharacterized protein</fullName>
    </submittedName>
</protein>
<dbReference type="Proteomes" id="UP001501147">
    <property type="component" value="Unassembled WGS sequence"/>
</dbReference>
<comment type="caution">
    <text evidence="1">The sequence shown here is derived from an EMBL/GenBank/DDBJ whole genome shotgun (WGS) entry which is preliminary data.</text>
</comment>
<dbReference type="EMBL" id="BAABJV010000009">
    <property type="protein sequence ID" value="GAA4782763.1"/>
    <property type="molecule type" value="Genomic_DNA"/>
</dbReference>
<keyword evidence="2" id="KW-1185">Reference proteome</keyword>
<proteinExistence type="predicted"/>
<sequence length="96" mass="10194">MADPRARTVRAMDDTAIDVRLTVIEYAEIARGYEAAVSAPGAPPSATEDYAVVMDVLALVHGLPDPDVPPVLAVGARALRRVHLALLGTPPQREEP</sequence>